<feature type="domain" description="HTH araC/xylS-type" evidence="4">
    <location>
        <begin position="187"/>
        <end position="285"/>
    </location>
</feature>
<dbReference type="PROSITE" id="PS00041">
    <property type="entry name" value="HTH_ARAC_FAMILY_1"/>
    <property type="match status" value="1"/>
</dbReference>
<keyword evidence="6" id="KW-1185">Reference proteome</keyword>
<accession>A0ABP9EZU4</accession>
<dbReference type="SUPFAM" id="SSF46689">
    <property type="entry name" value="Homeodomain-like"/>
    <property type="match status" value="2"/>
</dbReference>
<dbReference type="InterPro" id="IPR054015">
    <property type="entry name" value="ExsA-like_N"/>
</dbReference>
<dbReference type="PANTHER" id="PTHR43280:SF2">
    <property type="entry name" value="HTH-TYPE TRANSCRIPTIONAL REGULATOR EXSA"/>
    <property type="match status" value="1"/>
</dbReference>
<keyword evidence="3" id="KW-0804">Transcription</keyword>
<name>A0ABP9EZU4_9FLAO</name>
<dbReference type="InterPro" id="IPR018062">
    <property type="entry name" value="HTH_AraC-typ_CS"/>
</dbReference>
<keyword evidence="2" id="KW-0238">DNA-binding</keyword>
<dbReference type="InterPro" id="IPR018060">
    <property type="entry name" value="HTH_AraC"/>
</dbReference>
<dbReference type="SMART" id="SM00342">
    <property type="entry name" value="HTH_ARAC"/>
    <property type="match status" value="1"/>
</dbReference>
<dbReference type="RefSeq" id="WP_345272324.1">
    <property type="nucleotide sequence ID" value="NZ_BAABJH010000001.1"/>
</dbReference>
<dbReference type="EMBL" id="BAABJH010000001">
    <property type="protein sequence ID" value="GAA4884816.1"/>
    <property type="molecule type" value="Genomic_DNA"/>
</dbReference>
<evidence type="ECO:0000256" key="3">
    <source>
        <dbReference type="ARBA" id="ARBA00023163"/>
    </source>
</evidence>
<comment type="caution">
    <text evidence="5">The sequence shown here is derived from an EMBL/GenBank/DDBJ whole genome shotgun (WGS) entry which is preliminary data.</text>
</comment>
<proteinExistence type="predicted"/>
<gene>
    <name evidence="5" type="ORF">GCM10023311_04140</name>
</gene>
<organism evidence="5 6">
    <name type="scientific">Flaviramulus aquimarinus</name>
    <dbReference type="NCBI Taxonomy" id="1170456"/>
    <lineage>
        <taxon>Bacteria</taxon>
        <taxon>Pseudomonadati</taxon>
        <taxon>Bacteroidota</taxon>
        <taxon>Flavobacteriia</taxon>
        <taxon>Flavobacteriales</taxon>
        <taxon>Flavobacteriaceae</taxon>
        <taxon>Flaviramulus</taxon>
    </lineage>
</organism>
<dbReference type="Proteomes" id="UP001500433">
    <property type="component" value="Unassembled WGS sequence"/>
</dbReference>
<evidence type="ECO:0000313" key="5">
    <source>
        <dbReference type="EMBL" id="GAA4884816.1"/>
    </source>
</evidence>
<dbReference type="Pfam" id="PF22200">
    <property type="entry name" value="ExsA_N"/>
    <property type="match status" value="1"/>
</dbReference>
<dbReference type="Pfam" id="PF12833">
    <property type="entry name" value="HTH_18"/>
    <property type="match status" value="1"/>
</dbReference>
<evidence type="ECO:0000259" key="4">
    <source>
        <dbReference type="PROSITE" id="PS01124"/>
    </source>
</evidence>
<evidence type="ECO:0000313" key="6">
    <source>
        <dbReference type="Proteomes" id="UP001500433"/>
    </source>
</evidence>
<evidence type="ECO:0000256" key="1">
    <source>
        <dbReference type="ARBA" id="ARBA00023015"/>
    </source>
</evidence>
<dbReference type="PANTHER" id="PTHR43280">
    <property type="entry name" value="ARAC-FAMILY TRANSCRIPTIONAL REGULATOR"/>
    <property type="match status" value="1"/>
</dbReference>
<protein>
    <submittedName>
        <fullName evidence="5">AraC family transcriptional regulator</fullName>
    </submittedName>
</protein>
<keyword evidence="1" id="KW-0805">Transcription regulation</keyword>
<dbReference type="Gene3D" id="1.10.10.60">
    <property type="entry name" value="Homeodomain-like"/>
    <property type="match status" value="2"/>
</dbReference>
<reference evidence="6" key="1">
    <citation type="journal article" date="2019" name="Int. J. Syst. Evol. Microbiol.">
        <title>The Global Catalogue of Microorganisms (GCM) 10K type strain sequencing project: providing services to taxonomists for standard genome sequencing and annotation.</title>
        <authorList>
            <consortium name="The Broad Institute Genomics Platform"/>
            <consortium name="The Broad Institute Genome Sequencing Center for Infectious Disease"/>
            <person name="Wu L."/>
            <person name="Ma J."/>
        </authorList>
    </citation>
    <scope>NUCLEOTIDE SEQUENCE [LARGE SCALE GENOMIC DNA]</scope>
    <source>
        <strain evidence="6">JCM 18274</strain>
    </source>
</reference>
<dbReference type="PROSITE" id="PS01124">
    <property type="entry name" value="HTH_ARAC_FAMILY_2"/>
    <property type="match status" value="1"/>
</dbReference>
<sequence length="289" mass="34258">MTLDVFQYFKNDPKHNKLIGDDYLFVEYKCPIDVEQFKLWTDTPFITYVISGKKDWTSVNKTYPLHSGDALFIRKGIYNTKQYFEEDYCTILFFITEDFIRRFITNNTSIITSTKPKENYNQIFPINVTNSLNALFLSVFNYFDMGGEIPKELVEIKFNELLFNITLNPANQDLVSFFKTLKQVEKTSIQDIMMQNFHYDLQLEEYARLCGRSLSTFKRDFKAHFNETPGKWLTNMRLDYAKTLLQNSELNINEVCYESGFKNTSHFNSSFKQKFQHPPNQYRNLHLTT</sequence>
<evidence type="ECO:0000256" key="2">
    <source>
        <dbReference type="ARBA" id="ARBA00023125"/>
    </source>
</evidence>
<dbReference type="InterPro" id="IPR009057">
    <property type="entry name" value="Homeodomain-like_sf"/>
</dbReference>